<evidence type="ECO:0000313" key="3">
    <source>
        <dbReference type="Proteomes" id="UP000265520"/>
    </source>
</evidence>
<organism evidence="2 3">
    <name type="scientific">Trifolium medium</name>
    <dbReference type="NCBI Taxonomy" id="97028"/>
    <lineage>
        <taxon>Eukaryota</taxon>
        <taxon>Viridiplantae</taxon>
        <taxon>Streptophyta</taxon>
        <taxon>Embryophyta</taxon>
        <taxon>Tracheophyta</taxon>
        <taxon>Spermatophyta</taxon>
        <taxon>Magnoliopsida</taxon>
        <taxon>eudicotyledons</taxon>
        <taxon>Gunneridae</taxon>
        <taxon>Pentapetalae</taxon>
        <taxon>rosids</taxon>
        <taxon>fabids</taxon>
        <taxon>Fabales</taxon>
        <taxon>Fabaceae</taxon>
        <taxon>Papilionoideae</taxon>
        <taxon>50 kb inversion clade</taxon>
        <taxon>NPAAA clade</taxon>
        <taxon>Hologalegina</taxon>
        <taxon>IRL clade</taxon>
        <taxon>Trifolieae</taxon>
        <taxon>Trifolium</taxon>
    </lineage>
</organism>
<accession>A0A392VYA8</accession>
<feature type="non-terminal residue" evidence="2">
    <location>
        <position position="51"/>
    </location>
</feature>
<comment type="caution">
    <text evidence="2">The sequence shown here is derived from an EMBL/GenBank/DDBJ whole genome shotgun (WGS) entry which is preliminary data.</text>
</comment>
<keyword evidence="3" id="KW-1185">Reference proteome</keyword>
<protein>
    <submittedName>
        <fullName evidence="2">Uncharacterized protein</fullName>
    </submittedName>
</protein>
<dbReference type="AlphaFoldDB" id="A0A392VYA8"/>
<proteinExistence type="predicted"/>
<dbReference type="EMBL" id="LXQA011301552">
    <property type="protein sequence ID" value="MCI92453.1"/>
    <property type="molecule type" value="Genomic_DNA"/>
</dbReference>
<evidence type="ECO:0000313" key="2">
    <source>
        <dbReference type="EMBL" id="MCI92453.1"/>
    </source>
</evidence>
<dbReference type="Proteomes" id="UP000265520">
    <property type="component" value="Unassembled WGS sequence"/>
</dbReference>
<evidence type="ECO:0000256" key="1">
    <source>
        <dbReference type="SAM" id="MobiDB-lite"/>
    </source>
</evidence>
<feature type="region of interest" description="Disordered" evidence="1">
    <location>
        <begin position="1"/>
        <end position="22"/>
    </location>
</feature>
<feature type="compositionally biased region" description="Low complexity" evidence="1">
    <location>
        <begin position="8"/>
        <end position="22"/>
    </location>
</feature>
<name>A0A392VYA8_9FABA</name>
<sequence>MWAVRCFSSPSSSGSQGGRKSSSLVMAKVVGTAVRFSLSSVAGASMAIWAS</sequence>
<reference evidence="2 3" key="1">
    <citation type="journal article" date="2018" name="Front. Plant Sci.">
        <title>Red Clover (Trifolium pratense) and Zigzag Clover (T. medium) - A Picture of Genomic Similarities and Differences.</title>
        <authorList>
            <person name="Dluhosova J."/>
            <person name="Istvanek J."/>
            <person name="Nedelnik J."/>
            <person name="Repkova J."/>
        </authorList>
    </citation>
    <scope>NUCLEOTIDE SEQUENCE [LARGE SCALE GENOMIC DNA]</scope>
    <source>
        <strain evidence="3">cv. 10/8</strain>
        <tissue evidence="2">Leaf</tissue>
    </source>
</reference>